<reference evidence="2" key="1">
    <citation type="submission" date="2016-11" db="EMBL/GenBank/DDBJ databases">
        <authorList>
            <person name="Varghese N."/>
            <person name="Submissions S."/>
        </authorList>
    </citation>
    <scope>NUCLEOTIDE SEQUENCE [LARGE SCALE GENOMIC DNA]</scope>
    <source>
        <strain evidence="2">DSM 29326</strain>
    </source>
</reference>
<dbReference type="RefSeq" id="WP_072858349.1">
    <property type="nucleotide sequence ID" value="NZ_FQUE01000010.1"/>
</dbReference>
<evidence type="ECO:0000313" key="2">
    <source>
        <dbReference type="Proteomes" id="UP000183987"/>
    </source>
</evidence>
<dbReference type="EMBL" id="FQUE01000010">
    <property type="protein sequence ID" value="SHF67254.1"/>
    <property type="molecule type" value="Genomic_DNA"/>
</dbReference>
<keyword evidence="2" id="KW-1185">Reference proteome</keyword>
<dbReference type="AlphaFoldDB" id="A0A1M5DK26"/>
<organism evidence="1 2">
    <name type="scientific">Loktanella atrilutea</name>
    <dbReference type="NCBI Taxonomy" id="366533"/>
    <lineage>
        <taxon>Bacteria</taxon>
        <taxon>Pseudomonadati</taxon>
        <taxon>Pseudomonadota</taxon>
        <taxon>Alphaproteobacteria</taxon>
        <taxon>Rhodobacterales</taxon>
        <taxon>Roseobacteraceae</taxon>
        <taxon>Loktanella</taxon>
    </lineage>
</organism>
<name>A0A1M5DK26_LOKAT</name>
<dbReference type="Proteomes" id="UP000183987">
    <property type="component" value="Unassembled WGS sequence"/>
</dbReference>
<proteinExistence type="predicted"/>
<evidence type="ECO:0000313" key="1">
    <source>
        <dbReference type="EMBL" id="SHF67254.1"/>
    </source>
</evidence>
<accession>A0A1M5DK26</accession>
<protein>
    <submittedName>
        <fullName evidence="1">Uncharacterized protein</fullName>
    </submittedName>
</protein>
<dbReference type="STRING" id="366533.SAMN05444339_11026"/>
<sequence>MADTTIKVMESMVLRVKIKWPQPWLLRRWLGLKFLALAAATLGCGLAVEIDGPERPAPGGL</sequence>
<gene>
    <name evidence="1" type="ORF">SAMN05444339_11026</name>
</gene>